<accession>A0AAD1UDY8</accession>
<organism evidence="1 2">
    <name type="scientific">Euplotes crassus</name>
    <dbReference type="NCBI Taxonomy" id="5936"/>
    <lineage>
        <taxon>Eukaryota</taxon>
        <taxon>Sar</taxon>
        <taxon>Alveolata</taxon>
        <taxon>Ciliophora</taxon>
        <taxon>Intramacronucleata</taxon>
        <taxon>Spirotrichea</taxon>
        <taxon>Hypotrichia</taxon>
        <taxon>Euplotida</taxon>
        <taxon>Euplotidae</taxon>
        <taxon>Moneuplotes</taxon>
    </lineage>
</organism>
<dbReference type="AlphaFoldDB" id="A0AAD1UDY8"/>
<evidence type="ECO:0000313" key="2">
    <source>
        <dbReference type="Proteomes" id="UP001295684"/>
    </source>
</evidence>
<proteinExistence type="predicted"/>
<evidence type="ECO:0000313" key="1">
    <source>
        <dbReference type="EMBL" id="CAI2365049.1"/>
    </source>
</evidence>
<reference evidence="1" key="1">
    <citation type="submission" date="2023-07" db="EMBL/GenBank/DDBJ databases">
        <authorList>
            <consortium name="AG Swart"/>
            <person name="Singh M."/>
            <person name="Singh A."/>
            <person name="Seah K."/>
            <person name="Emmerich C."/>
        </authorList>
    </citation>
    <scope>NUCLEOTIDE SEQUENCE</scope>
    <source>
        <strain evidence="1">DP1</strain>
    </source>
</reference>
<name>A0AAD1UDY8_EUPCR</name>
<gene>
    <name evidence="1" type="ORF">ECRASSUSDP1_LOCUS6399</name>
</gene>
<comment type="caution">
    <text evidence="1">The sequence shown here is derived from an EMBL/GenBank/DDBJ whole genome shotgun (WGS) entry which is preliminary data.</text>
</comment>
<protein>
    <submittedName>
        <fullName evidence="1">Uncharacterized protein</fullName>
    </submittedName>
</protein>
<sequence length="240" mass="28258">MQKEKKNTTSCRKLKRCEIAIHNKEARIRSLCISEMYKKHDPPSPNFHTIFSTSYDNHTICQIISFLKESLLFNISQEEKDHECELIILSYKLRFKYFKKMLDYTTTNRRTIILIPDSTSLPFRSYFFMKRLGIKAHSFKCIVIHFIAITSKELVNIIREGVNLEYLDLRKCIIEGPKLTFKANGTSRLKKINISWSKTCPVQEFVNFCESDIKLCTAKAKSRCKLIKNSYNSCYFKLEF</sequence>
<dbReference type="Proteomes" id="UP001295684">
    <property type="component" value="Unassembled WGS sequence"/>
</dbReference>
<dbReference type="EMBL" id="CAMPGE010006203">
    <property type="protein sequence ID" value="CAI2365049.1"/>
    <property type="molecule type" value="Genomic_DNA"/>
</dbReference>
<keyword evidence="2" id="KW-1185">Reference proteome</keyword>